<comment type="caution">
    <text evidence="1">The sequence shown here is derived from an EMBL/GenBank/DDBJ whole genome shotgun (WGS) entry which is preliminary data.</text>
</comment>
<protein>
    <submittedName>
        <fullName evidence="1">12464_t:CDS:1</fullName>
    </submittedName>
</protein>
<name>A0ACA9Q652_9GLOM</name>
<dbReference type="EMBL" id="CAJVQC010026924">
    <property type="protein sequence ID" value="CAG8734777.1"/>
    <property type="molecule type" value="Genomic_DNA"/>
</dbReference>
<gene>
    <name evidence="1" type="ORF">RPERSI_LOCUS12537</name>
</gene>
<accession>A0ACA9Q652</accession>
<reference evidence="1" key="1">
    <citation type="submission" date="2021-06" db="EMBL/GenBank/DDBJ databases">
        <authorList>
            <person name="Kallberg Y."/>
            <person name="Tangrot J."/>
            <person name="Rosling A."/>
        </authorList>
    </citation>
    <scope>NUCLEOTIDE SEQUENCE</scope>
    <source>
        <strain evidence="1">MA461A</strain>
    </source>
</reference>
<dbReference type="Proteomes" id="UP000789920">
    <property type="component" value="Unassembled WGS sequence"/>
</dbReference>
<sequence>MPGGNFIRMQGAVKERINKTTFKVELDNGKVIFAYKASKFRVLKGNGKGTRNPSIMVGDKVKIDIPEKDLTKGMVVG</sequence>
<organism evidence="1 2">
    <name type="scientific">Racocetra persica</name>
    <dbReference type="NCBI Taxonomy" id="160502"/>
    <lineage>
        <taxon>Eukaryota</taxon>
        <taxon>Fungi</taxon>
        <taxon>Fungi incertae sedis</taxon>
        <taxon>Mucoromycota</taxon>
        <taxon>Glomeromycotina</taxon>
        <taxon>Glomeromycetes</taxon>
        <taxon>Diversisporales</taxon>
        <taxon>Gigasporaceae</taxon>
        <taxon>Racocetra</taxon>
    </lineage>
</organism>
<keyword evidence="2" id="KW-1185">Reference proteome</keyword>
<proteinExistence type="predicted"/>
<evidence type="ECO:0000313" key="1">
    <source>
        <dbReference type="EMBL" id="CAG8734777.1"/>
    </source>
</evidence>
<feature type="non-terminal residue" evidence="1">
    <location>
        <position position="77"/>
    </location>
</feature>
<evidence type="ECO:0000313" key="2">
    <source>
        <dbReference type="Proteomes" id="UP000789920"/>
    </source>
</evidence>